<name>A0A975BLP9_9BACT</name>
<dbReference type="Proteomes" id="UP000663722">
    <property type="component" value="Chromosome"/>
</dbReference>
<dbReference type="AlphaFoldDB" id="A0A975BLP9"/>
<evidence type="ECO:0000313" key="2">
    <source>
        <dbReference type="Proteomes" id="UP000663722"/>
    </source>
</evidence>
<dbReference type="KEGG" id="dmm:dnm_040340"/>
<proteinExistence type="predicted"/>
<organism evidence="1 2">
    <name type="scientific">Desulfonema magnum</name>
    <dbReference type="NCBI Taxonomy" id="45655"/>
    <lineage>
        <taxon>Bacteria</taxon>
        <taxon>Pseudomonadati</taxon>
        <taxon>Thermodesulfobacteriota</taxon>
        <taxon>Desulfobacteria</taxon>
        <taxon>Desulfobacterales</taxon>
        <taxon>Desulfococcaceae</taxon>
        <taxon>Desulfonema</taxon>
    </lineage>
</organism>
<gene>
    <name evidence="1" type="ORF">dnm_040340</name>
</gene>
<sequence>MGSASLHPPYTGYSLFTEPGHKPIFCHSCETRNPLLTESGHKLKTDSRFHRLQRELTRTE</sequence>
<evidence type="ECO:0000313" key="1">
    <source>
        <dbReference type="EMBL" id="QTA87994.1"/>
    </source>
</evidence>
<keyword evidence="2" id="KW-1185">Reference proteome</keyword>
<dbReference type="EMBL" id="CP061800">
    <property type="protein sequence ID" value="QTA87994.1"/>
    <property type="molecule type" value="Genomic_DNA"/>
</dbReference>
<accession>A0A975BLP9</accession>
<protein>
    <submittedName>
        <fullName evidence="1">Uncharacterized protein</fullName>
    </submittedName>
</protein>
<reference evidence="1" key="1">
    <citation type="journal article" date="2021" name="Microb. Physiol.">
        <title>Proteogenomic Insights into the Physiology of Marine, Sulfate-Reducing, Filamentous Desulfonema limicola and Desulfonema magnum.</title>
        <authorList>
            <person name="Schnaars V."/>
            <person name="Wohlbrand L."/>
            <person name="Scheve S."/>
            <person name="Hinrichs C."/>
            <person name="Reinhardt R."/>
            <person name="Rabus R."/>
        </authorList>
    </citation>
    <scope>NUCLEOTIDE SEQUENCE</scope>
    <source>
        <strain evidence="1">4be13</strain>
    </source>
</reference>